<dbReference type="Proteomes" id="UP001185863">
    <property type="component" value="Unassembled WGS sequence"/>
</dbReference>
<dbReference type="RefSeq" id="WP_283254064.1">
    <property type="nucleotide sequence ID" value="NZ_JAWLUP010000020.1"/>
</dbReference>
<name>A0AAE4UYX5_9NOCA</name>
<sequence>MLVNIPLTDDEQAAVEDGEAALDQLLLRLADVPSRLEQHHAN</sequence>
<dbReference type="AlphaFoldDB" id="A0AAE4UYX5"/>
<evidence type="ECO:0000313" key="2">
    <source>
        <dbReference type="Proteomes" id="UP001185863"/>
    </source>
</evidence>
<gene>
    <name evidence="1" type="ORF">R4315_11345</name>
</gene>
<reference evidence="1" key="1">
    <citation type="submission" date="2023-10" db="EMBL/GenBank/DDBJ databases">
        <title>Development of a sustainable strategy for remediation of hydrocarbon-contaminated territories based on the waste exchange concept.</title>
        <authorList>
            <person name="Krivoruchko A."/>
        </authorList>
    </citation>
    <scope>NUCLEOTIDE SEQUENCE</scope>
    <source>
        <strain evidence="1">IEGM 68</strain>
    </source>
</reference>
<dbReference type="EMBL" id="JAWLUP010000020">
    <property type="protein sequence ID" value="MDV7265141.1"/>
    <property type="molecule type" value="Genomic_DNA"/>
</dbReference>
<comment type="caution">
    <text evidence="1">The sequence shown here is derived from an EMBL/GenBank/DDBJ whole genome shotgun (WGS) entry which is preliminary data.</text>
</comment>
<proteinExistence type="predicted"/>
<evidence type="ECO:0000313" key="1">
    <source>
        <dbReference type="EMBL" id="MDV7265141.1"/>
    </source>
</evidence>
<protein>
    <submittedName>
        <fullName evidence="1">Uncharacterized protein</fullName>
    </submittedName>
</protein>
<accession>A0AAE4UYX5</accession>
<organism evidence="1 2">
    <name type="scientific">Rhodococcus oxybenzonivorans</name>
    <dbReference type="NCBI Taxonomy" id="1990687"/>
    <lineage>
        <taxon>Bacteria</taxon>
        <taxon>Bacillati</taxon>
        <taxon>Actinomycetota</taxon>
        <taxon>Actinomycetes</taxon>
        <taxon>Mycobacteriales</taxon>
        <taxon>Nocardiaceae</taxon>
        <taxon>Rhodococcus</taxon>
    </lineage>
</organism>